<accession>A0A5N6A257</accession>
<evidence type="ECO:0000256" key="4">
    <source>
        <dbReference type="SAM" id="MobiDB-lite"/>
    </source>
</evidence>
<protein>
    <submittedName>
        <fullName evidence="7">Sensor histidine kinase</fullName>
    </submittedName>
</protein>
<dbReference type="GO" id="GO:0016020">
    <property type="term" value="C:membrane"/>
    <property type="evidence" value="ECO:0007669"/>
    <property type="project" value="InterPro"/>
</dbReference>
<keyword evidence="5" id="KW-0472">Membrane</keyword>
<evidence type="ECO:0000256" key="1">
    <source>
        <dbReference type="ARBA" id="ARBA00022679"/>
    </source>
</evidence>
<proteinExistence type="predicted"/>
<dbReference type="InterPro" id="IPR036890">
    <property type="entry name" value="HATPase_C_sf"/>
</dbReference>
<dbReference type="SUPFAM" id="SSF55874">
    <property type="entry name" value="ATPase domain of HSP90 chaperone/DNA topoisomerase II/histidine kinase"/>
    <property type="match status" value="1"/>
</dbReference>
<feature type="transmembrane region" description="Helical" evidence="5">
    <location>
        <begin position="51"/>
        <end position="69"/>
    </location>
</feature>
<sequence length="445" mass="48453">MWLPRWVRELRQTSHQRRVHAYTRYTLYFISLSELLAITSVLLNARPLNEGWASLALWVLVTHHVFLMLMATRDGLRHYLAGTPRPTRLIAWTTAFTCATSLLVGGAVALDLVDRRVLPVTLMTTMFYAGPTALLLPLRRAAVLMAAPIACCLAAFALRGPDLTAMLLQVTFLLLVGLFMGGTYRASAWTLRVLDRVDAARETEKRLAVAEERLRFGRDLHDVLGRNLSVIALKTELAAQLARRGSPDAAEQLAEVQRIARESQREIREVVRGYREVDLRAELAGARGVLEAADIRCSLTGASTVAPSLPPKVGSALGWVVREGVTNVLRHSSATRCDIRFGRSPDGWAELSLENDGSRVDGARPDQAGSGLAGLRERLAALGGTLSVESVSDGVFRLTARVPLDREGAEAPGAGAADGAVDGAARRREPSVEEEAENVEREASR</sequence>
<dbReference type="EMBL" id="VDLY02000017">
    <property type="protein sequence ID" value="KAB8161750.1"/>
    <property type="molecule type" value="Genomic_DNA"/>
</dbReference>
<feature type="compositionally biased region" description="Low complexity" evidence="4">
    <location>
        <begin position="410"/>
        <end position="423"/>
    </location>
</feature>
<feature type="transmembrane region" description="Helical" evidence="5">
    <location>
        <begin position="21"/>
        <end position="45"/>
    </location>
</feature>
<dbReference type="GO" id="GO:0000155">
    <property type="term" value="F:phosphorelay sensor kinase activity"/>
    <property type="evidence" value="ECO:0007669"/>
    <property type="project" value="InterPro"/>
</dbReference>
<keyword evidence="2 7" id="KW-0418">Kinase</keyword>
<organism evidence="7 8">
    <name type="scientific">Streptomyces mimosae</name>
    <dbReference type="NCBI Taxonomy" id="2586635"/>
    <lineage>
        <taxon>Bacteria</taxon>
        <taxon>Bacillati</taxon>
        <taxon>Actinomycetota</taxon>
        <taxon>Actinomycetes</taxon>
        <taxon>Kitasatosporales</taxon>
        <taxon>Streptomycetaceae</taxon>
        <taxon>Streptomyces</taxon>
    </lineage>
</organism>
<feature type="transmembrane region" description="Helical" evidence="5">
    <location>
        <begin position="143"/>
        <end position="160"/>
    </location>
</feature>
<keyword evidence="8" id="KW-1185">Reference proteome</keyword>
<comment type="caution">
    <text evidence="7">The sequence shown here is derived from an EMBL/GenBank/DDBJ whole genome shotgun (WGS) entry which is preliminary data.</text>
</comment>
<dbReference type="GO" id="GO:0046983">
    <property type="term" value="F:protein dimerization activity"/>
    <property type="evidence" value="ECO:0007669"/>
    <property type="project" value="InterPro"/>
</dbReference>
<evidence type="ECO:0000313" key="8">
    <source>
        <dbReference type="Proteomes" id="UP000314251"/>
    </source>
</evidence>
<dbReference type="PANTHER" id="PTHR24421">
    <property type="entry name" value="NITRATE/NITRITE SENSOR PROTEIN NARX-RELATED"/>
    <property type="match status" value="1"/>
</dbReference>
<dbReference type="InterPro" id="IPR011712">
    <property type="entry name" value="Sig_transdc_His_kin_sub3_dim/P"/>
</dbReference>
<dbReference type="AlphaFoldDB" id="A0A5N6A257"/>
<dbReference type="Pfam" id="PF07730">
    <property type="entry name" value="HisKA_3"/>
    <property type="match status" value="1"/>
</dbReference>
<keyword evidence="3" id="KW-0902">Two-component regulatory system</keyword>
<evidence type="ECO:0000313" key="7">
    <source>
        <dbReference type="EMBL" id="KAB8161750.1"/>
    </source>
</evidence>
<dbReference type="Gene3D" id="3.30.565.10">
    <property type="entry name" value="Histidine kinase-like ATPase, C-terminal domain"/>
    <property type="match status" value="1"/>
</dbReference>
<dbReference type="InterPro" id="IPR050482">
    <property type="entry name" value="Sensor_HK_TwoCompSys"/>
</dbReference>
<feature type="transmembrane region" description="Helical" evidence="5">
    <location>
        <begin position="89"/>
        <end position="110"/>
    </location>
</feature>
<evidence type="ECO:0000256" key="2">
    <source>
        <dbReference type="ARBA" id="ARBA00022777"/>
    </source>
</evidence>
<evidence type="ECO:0000259" key="6">
    <source>
        <dbReference type="Pfam" id="PF07730"/>
    </source>
</evidence>
<feature type="domain" description="Signal transduction histidine kinase subgroup 3 dimerisation and phosphoacceptor" evidence="6">
    <location>
        <begin position="212"/>
        <end position="279"/>
    </location>
</feature>
<gene>
    <name evidence="7" type="ORF">FH607_023795</name>
</gene>
<dbReference type="CDD" id="cd16917">
    <property type="entry name" value="HATPase_UhpB-NarQ-NarX-like"/>
    <property type="match status" value="1"/>
</dbReference>
<reference evidence="7" key="1">
    <citation type="submission" date="2019-10" db="EMBL/GenBank/DDBJ databases">
        <title>Nonomuraea sp. nov., isolated from Phyllanthus amarus.</title>
        <authorList>
            <person name="Klykleung N."/>
            <person name="Tanasupawat S."/>
        </authorList>
    </citation>
    <scope>NUCLEOTIDE SEQUENCE [LARGE SCALE GENOMIC DNA]</scope>
    <source>
        <strain evidence="7">3MP-10</strain>
    </source>
</reference>
<name>A0A5N6A257_9ACTN</name>
<keyword evidence="1" id="KW-0808">Transferase</keyword>
<keyword evidence="5" id="KW-0812">Transmembrane</keyword>
<evidence type="ECO:0000256" key="5">
    <source>
        <dbReference type="SAM" id="Phobius"/>
    </source>
</evidence>
<keyword evidence="5" id="KW-1133">Transmembrane helix</keyword>
<dbReference type="OrthoDB" id="5241784at2"/>
<dbReference type="PANTHER" id="PTHR24421:SF63">
    <property type="entry name" value="SENSOR HISTIDINE KINASE DESK"/>
    <property type="match status" value="1"/>
</dbReference>
<dbReference type="Proteomes" id="UP000314251">
    <property type="component" value="Unassembled WGS sequence"/>
</dbReference>
<feature type="transmembrane region" description="Helical" evidence="5">
    <location>
        <begin position="166"/>
        <end position="186"/>
    </location>
</feature>
<evidence type="ECO:0000256" key="3">
    <source>
        <dbReference type="ARBA" id="ARBA00023012"/>
    </source>
</evidence>
<feature type="region of interest" description="Disordered" evidence="4">
    <location>
        <begin position="405"/>
        <end position="445"/>
    </location>
</feature>
<dbReference type="Gene3D" id="1.20.5.1930">
    <property type="match status" value="1"/>
</dbReference>